<dbReference type="RefSeq" id="WP_390323265.1">
    <property type="nucleotide sequence ID" value="NZ_JBHRTP010000036.1"/>
</dbReference>
<comment type="caution">
    <text evidence="7">The sequence shown here is derived from an EMBL/GenBank/DDBJ whole genome shotgun (WGS) entry which is preliminary data.</text>
</comment>
<evidence type="ECO:0000256" key="1">
    <source>
        <dbReference type="ARBA" id="ARBA00004651"/>
    </source>
</evidence>
<evidence type="ECO:0000313" key="8">
    <source>
        <dbReference type="Proteomes" id="UP001595530"/>
    </source>
</evidence>
<keyword evidence="3 6" id="KW-0812">Transmembrane</keyword>
<keyword evidence="4 6" id="KW-1133">Transmembrane helix</keyword>
<feature type="transmembrane region" description="Helical" evidence="6">
    <location>
        <begin position="267"/>
        <end position="287"/>
    </location>
</feature>
<accession>A0ABV7F0X0</accession>
<organism evidence="7 8">
    <name type="scientific">Undibacterium arcticum</name>
    <dbReference type="NCBI Taxonomy" id="1762892"/>
    <lineage>
        <taxon>Bacteria</taxon>
        <taxon>Pseudomonadati</taxon>
        <taxon>Pseudomonadota</taxon>
        <taxon>Betaproteobacteria</taxon>
        <taxon>Burkholderiales</taxon>
        <taxon>Oxalobacteraceae</taxon>
        <taxon>Undibacterium</taxon>
    </lineage>
</organism>
<evidence type="ECO:0000256" key="4">
    <source>
        <dbReference type="ARBA" id="ARBA00022989"/>
    </source>
</evidence>
<protein>
    <submittedName>
        <fullName evidence="7">ABC transporter permease</fullName>
    </submittedName>
</protein>
<evidence type="ECO:0000256" key="5">
    <source>
        <dbReference type="ARBA" id="ARBA00023136"/>
    </source>
</evidence>
<feature type="transmembrane region" description="Helical" evidence="6">
    <location>
        <begin position="218"/>
        <end position="236"/>
    </location>
</feature>
<feature type="transmembrane region" description="Helical" evidence="6">
    <location>
        <begin position="62"/>
        <end position="84"/>
    </location>
</feature>
<feature type="transmembrane region" description="Helical" evidence="6">
    <location>
        <begin position="6"/>
        <end position="23"/>
    </location>
</feature>
<feature type="transmembrane region" description="Helical" evidence="6">
    <location>
        <begin position="91"/>
        <end position="109"/>
    </location>
</feature>
<dbReference type="CDD" id="cd06580">
    <property type="entry name" value="TM_PBP1_transp_TpRbsC_like"/>
    <property type="match status" value="1"/>
</dbReference>
<dbReference type="Proteomes" id="UP001595530">
    <property type="component" value="Unassembled WGS sequence"/>
</dbReference>
<feature type="transmembrane region" description="Helical" evidence="6">
    <location>
        <begin position="35"/>
        <end position="56"/>
    </location>
</feature>
<evidence type="ECO:0000313" key="7">
    <source>
        <dbReference type="EMBL" id="MFC3108693.1"/>
    </source>
</evidence>
<dbReference type="EMBL" id="JBHRTP010000036">
    <property type="protein sequence ID" value="MFC3108693.1"/>
    <property type="molecule type" value="Genomic_DNA"/>
</dbReference>
<feature type="transmembrane region" description="Helical" evidence="6">
    <location>
        <begin position="143"/>
        <end position="160"/>
    </location>
</feature>
<evidence type="ECO:0000256" key="6">
    <source>
        <dbReference type="SAM" id="Phobius"/>
    </source>
</evidence>
<evidence type="ECO:0000256" key="2">
    <source>
        <dbReference type="ARBA" id="ARBA00022475"/>
    </source>
</evidence>
<gene>
    <name evidence="7" type="ORF">ACFOFO_12090</name>
</gene>
<keyword evidence="8" id="KW-1185">Reference proteome</keyword>
<dbReference type="Pfam" id="PF02653">
    <property type="entry name" value="BPD_transp_2"/>
    <property type="match status" value="1"/>
</dbReference>
<keyword evidence="2" id="KW-1003">Cell membrane</keyword>
<proteinExistence type="predicted"/>
<feature type="transmembrane region" description="Helical" evidence="6">
    <location>
        <begin position="243"/>
        <end position="261"/>
    </location>
</feature>
<keyword evidence="5 6" id="KW-0472">Membrane</keyword>
<reference evidence="8" key="1">
    <citation type="journal article" date="2019" name="Int. J. Syst. Evol. Microbiol.">
        <title>The Global Catalogue of Microorganisms (GCM) 10K type strain sequencing project: providing services to taxonomists for standard genome sequencing and annotation.</title>
        <authorList>
            <consortium name="The Broad Institute Genomics Platform"/>
            <consortium name="The Broad Institute Genome Sequencing Center for Infectious Disease"/>
            <person name="Wu L."/>
            <person name="Ma J."/>
        </authorList>
    </citation>
    <scope>NUCLEOTIDE SEQUENCE [LARGE SCALE GENOMIC DNA]</scope>
    <source>
        <strain evidence="8">KCTC 42986</strain>
    </source>
</reference>
<comment type="subcellular location">
    <subcellularLocation>
        <location evidence="1">Cell membrane</location>
        <topology evidence="1">Multi-pass membrane protein</topology>
    </subcellularLocation>
</comment>
<dbReference type="InterPro" id="IPR001851">
    <property type="entry name" value="ABC_transp_permease"/>
</dbReference>
<sequence>MENYLITSIIAATIVAGTPLILVAMGELVTEKAGVLNLGAEGMMSVGAVAAFAVGFSGGSPFSSVLAGMAAGCAMSLVFGFLTLTMLANQVASGLALAIFGVGLSAFIGKPYESAPLSMVPPIRVPWLADIPVIGPAFFNQQSLVYFSWVLVAAVIWFLYRSRWGLVLRAVGESPSAAHSVGYRVIALRYAAVAFGGAMAGIGGAFMSVYYTPLWAEGMVAGRGWIALALVVFATWRPLRVVLGAYLFGGVMISQLFVQGAGLKIDVPSQLLSSLPYFATIVVLVLISRNVHTIRLNAPVSLGQPFRPDA</sequence>
<evidence type="ECO:0000256" key="3">
    <source>
        <dbReference type="ARBA" id="ARBA00022692"/>
    </source>
</evidence>
<dbReference type="PANTHER" id="PTHR43370:SF2">
    <property type="entry name" value="ABC TRANSPORTER PERMEASE PROTEIN"/>
    <property type="match status" value="1"/>
</dbReference>
<dbReference type="PANTHER" id="PTHR43370">
    <property type="entry name" value="SUGAR ABC TRANSPORTER INTEGRAL MEMBRANE PROTEIN-RELATED"/>
    <property type="match status" value="1"/>
</dbReference>
<name>A0ABV7F0X0_9BURK</name>
<feature type="transmembrane region" description="Helical" evidence="6">
    <location>
        <begin position="190"/>
        <end position="212"/>
    </location>
</feature>